<feature type="domain" description="EGF-like" evidence="19">
    <location>
        <begin position="1182"/>
        <end position="1223"/>
    </location>
</feature>
<keyword evidence="3" id="KW-0964">Secreted</keyword>
<dbReference type="PROSITE" id="PS01187">
    <property type="entry name" value="EGF_CA"/>
    <property type="match status" value="14"/>
</dbReference>
<feature type="domain" description="TB" evidence="20">
    <location>
        <begin position="745"/>
        <end position="797"/>
    </location>
</feature>
<feature type="domain" description="EGF-like" evidence="19">
    <location>
        <begin position="699"/>
        <end position="739"/>
    </location>
</feature>
<feature type="domain" description="EGF-like" evidence="19">
    <location>
        <begin position="893"/>
        <end position="932"/>
    </location>
</feature>
<dbReference type="GO" id="GO:0005509">
    <property type="term" value="F:calcium ion binding"/>
    <property type="evidence" value="ECO:0007669"/>
    <property type="project" value="InterPro"/>
</dbReference>
<dbReference type="Gene3D" id="2.10.25.10">
    <property type="entry name" value="Laminin"/>
    <property type="match status" value="41"/>
</dbReference>
<feature type="domain" description="EGF-like" evidence="19">
    <location>
        <begin position="658"/>
        <end position="698"/>
    </location>
</feature>
<dbReference type="CDD" id="cd11304">
    <property type="entry name" value="Cadherin_repeat"/>
    <property type="match status" value="1"/>
</dbReference>
<feature type="domain" description="EGF-like" evidence="19">
    <location>
        <begin position="809"/>
        <end position="850"/>
    </location>
</feature>
<evidence type="ECO:0000256" key="10">
    <source>
        <dbReference type="ARBA" id="ARBA00023157"/>
    </source>
</evidence>
<evidence type="ECO:0000256" key="18">
    <source>
        <dbReference type="SAM" id="SignalP"/>
    </source>
</evidence>
<accession>A0A8J6GGC4</accession>
<dbReference type="Pfam" id="PF07645">
    <property type="entry name" value="EGF_CA"/>
    <property type="match status" value="32"/>
</dbReference>
<dbReference type="Pfam" id="PF12662">
    <property type="entry name" value="cEGF"/>
    <property type="match status" value="3"/>
</dbReference>
<dbReference type="InterPro" id="IPR009030">
    <property type="entry name" value="Growth_fac_rcpt_cys_sf"/>
</dbReference>
<dbReference type="FunFam" id="3.90.290.10:FF:000005">
    <property type="entry name" value="Fibrillin 2"/>
    <property type="match status" value="1"/>
</dbReference>
<dbReference type="InterPro" id="IPR036773">
    <property type="entry name" value="TB_dom_sf"/>
</dbReference>
<feature type="domain" description="EGF-like" evidence="19">
    <location>
        <begin position="2177"/>
        <end position="2218"/>
    </location>
</feature>
<feature type="domain" description="EGF-like" evidence="19">
    <location>
        <begin position="1224"/>
        <end position="1265"/>
    </location>
</feature>
<evidence type="ECO:0000256" key="3">
    <source>
        <dbReference type="ARBA" id="ARBA00022525"/>
    </source>
</evidence>
<dbReference type="FunFam" id="3.90.290.10:FF:000007">
    <property type="entry name" value="Fibrillin 2"/>
    <property type="match status" value="2"/>
</dbReference>
<dbReference type="InterPro" id="IPR040872">
    <property type="entry name" value="Fibrillin_U_N"/>
</dbReference>
<feature type="domain" description="EGF-like" evidence="19">
    <location>
        <begin position="1875"/>
        <end position="1912"/>
    </location>
</feature>
<feature type="compositionally biased region" description="Pro residues" evidence="17">
    <location>
        <begin position="30"/>
        <end position="46"/>
    </location>
</feature>
<dbReference type="InterPro" id="IPR013032">
    <property type="entry name" value="EGF-like_CS"/>
</dbReference>
<dbReference type="CDD" id="cd00054">
    <property type="entry name" value="EGF_CA"/>
    <property type="match status" value="28"/>
</dbReference>
<feature type="domain" description="TB" evidence="20">
    <location>
        <begin position="2085"/>
        <end position="2161"/>
    </location>
</feature>
<dbReference type="SUPFAM" id="SSF57184">
    <property type="entry name" value="Growth factor receptor domain"/>
    <property type="match status" value="9"/>
</dbReference>
<dbReference type="GO" id="GO:0005576">
    <property type="term" value="C:extracellular region"/>
    <property type="evidence" value="ECO:0007669"/>
    <property type="project" value="UniProtKB-ARBA"/>
</dbReference>
<feature type="domain" description="EGF-like" evidence="19">
    <location>
        <begin position="2597"/>
        <end position="2633"/>
    </location>
</feature>
<keyword evidence="8" id="KW-0677">Repeat</keyword>
<reference evidence="21" key="1">
    <citation type="submission" date="2020-03" db="EMBL/GenBank/DDBJ databases">
        <title>Studies in the Genomics of Life Span.</title>
        <authorList>
            <person name="Glass D."/>
        </authorList>
    </citation>
    <scope>NUCLEOTIDE SEQUENCE</scope>
    <source>
        <strain evidence="21">LTLLF</strain>
        <tissue evidence="21">Muscle</tissue>
    </source>
</reference>
<feature type="region of interest" description="Disordered" evidence="17">
    <location>
        <begin position="27"/>
        <end position="50"/>
    </location>
</feature>
<evidence type="ECO:0000256" key="5">
    <source>
        <dbReference type="ARBA" id="ARBA00022536"/>
    </source>
</evidence>
<keyword evidence="5 16" id="KW-0245">EGF-like domain</keyword>
<evidence type="ECO:0000256" key="16">
    <source>
        <dbReference type="PROSITE-ProRule" id="PRU00076"/>
    </source>
</evidence>
<evidence type="ECO:0000256" key="17">
    <source>
        <dbReference type="SAM" id="MobiDB-lite"/>
    </source>
</evidence>
<dbReference type="FunFam" id="2.10.25.10:FF:000087">
    <property type="entry name" value="Fibrillin 2"/>
    <property type="match status" value="1"/>
</dbReference>
<dbReference type="FunFam" id="2.10.25.10:FF:000010">
    <property type="entry name" value="Pro-epidermal growth factor"/>
    <property type="match status" value="2"/>
</dbReference>
<feature type="domain" description="EGF-like" evidence="19">
    <location>
        <begin position="306"/>
        <end position="347"/>
    </location>
</feature>
<sequence length="2829" mass="305327">MGRRRRSCLQPYFVWLGCLALWAQGTAGQPQPPPPKTLRSQPPPQQVRPAVEGGFAAPEYRDEGAVAASRVRRRGQQDILRGPNVCGSRFHSYCCPGWKTLPGGNQCIVLQQCSVRCMNGGTCAEDHCQCQKGYIGTYCGQPVCENGCQNGGRCIGPNRCACVYGFTGPQCERDYRTGPCFTQVNNQMCQGQLTGIVCTKTLCCATIGRAWGHPCEMCPAQPQPCRRGFIPNIRTGACQDYRTGPCFTQVNNQMCQGQLTGIVCTKTLCCATIGRAWGHPCEMCPAQPQPCRRGFIPNIRTGACQDVDECQAIPGLCQGGNCINTVGSFECRCPAGHKQSETTQKCEDIDECSVVPGVCEAGDCSNTVGSYFCVCPRGFVSSTDGSRCIEEYRRLCLDGLPMGGIPGSSVSRPGGTGGNGNGYGPGGAGFLPIPGGNGFSPGVGGTGVGAGGQGPIITGLTILNQTIDICKHHTNMCLNGRCIPTVSSYRCECNMGYKQDANGDCIDHDECTTTNMCLNGMCINEDGSFKCICKPGFVLAPNGRYCTDVDECQTPGICMNGHCINNEGSFRCDCPPGLAVGVDGRVCVDTHMRSTCYGGIKKGVCVRPFPGAVTKSECCCANPDYGFGEPCQPCPAKNSAEFQGLCSSGVGITVDGRDHDECTTTNMCLNGMCINEDGSFKCICKPGFVLAPNGRYCTDVDECQTPGICMNGHCINNEGSFRCDCPPGLAVGVDGRVCVDTHMRSTCYGGIKKGVCVRPFPGAVTKSECCCANPDYGFGEPCQPCPAKNSAEFQGLCSSGVGITVDGRDINECALDPDICANGICENLRGSYRCNCNSGYEPDASGRNCIDIDECLVNRLLCDNGLCRNTPGSYSCTCPPGYVFRTETETCEDVNECESNPCVNGACRNNLGSFHCECSPGSKLSSTGFVCIDSLKGTCWLNIQDNRCEVNINGATLKSECCATLGAAWGSPCERCELDVNECEVFPGVCPNGRCVNSKGSFHCECPEGLTLDGTGRVCLDIRLEQCFLKWDEDECIHPVPGKFRMDACCCAVGAAWGTECEECPKPGTKEYETLCPRGPGFANRGDILTGRPFYKDINECKAFPGMCTHGKCRNTIGSFKCRCNNGFALDMEERNCTDIDECRISPDLCGSGICVNTPGSFECECFEGYESGFMMMKNCMDIDECERNPLLCRGGTCVNTEGSFQCDCPLGHELSPSREDCVDINECSLSDNLCRNGKCVNMIGAYQCSCNPGYQATPDRQGCIDIDECMIMNGGCDTQCTNSEGSYECSCSEGYALMPDGRSCADIDECENNPDVCDGGQCTNIPGEYRCLCYDGFMASMDMKTCIDVNECDLNPNICMFGECENTKGSFICHCQLGYSVKKGTTGCTDVDECEIGAHNCDMHASCLNVPGSFKCSCREGWVGNGIKCIEVDECAENINLCENGQCLNVPGAYRCECEMGFTPASDSRSCQDIDECSFQNICVFGTCNNLPGMFHCICDDGYELDRTGGNCTDIDECADPINCVNGLCVNTPGRYECNCPPDFQLNPTGVGCVDNRVGNCYLKFGPRGDGSLSCNTEIGVGVSRSSCCCSLGKAWGNPCETCPPVNSTEYYTLCPGGEGFRPNPITIILEDIDECQELPGLCQGGNCINTFGSFQCECPQGYYLSEETRICEDIDECFAHPGVCGPGTCYNTLGNYTCICPPEYMQVNGGHNCMDMRKSFCYRSYNGTTCENELPFNVTKRMCCCTHNVGKAWNKPCEPCPTPGTADFKTICGNIPGFTFDIHTGKAVDIDECKEIPGICANGVCINQIGSFRCECPTGFSYNDLLLVCEDIDECSNGDNLCQRNADCINSPGSYRCECAAGFKLSPNGACVDRNECLEIPNVCSHGLCVDLQGSYQCICNNGFKASQDQTMCMDVDECERHPCGNGTCKNTVGSYNCLCYPGFELTHNNDCLDIDECSSFFGQVCRNGRCFNEIGSFKCLCNEGYELTPDGKNCIDTNECVALPGSCSPGTCQNLEGSFRCICPPGYEVKSESCIDINECDEDPNICLFGSCTNTPGGFQCICPPGFVLSDNGRRCFDTRQSFCFTNFENGKCSVPKAFNTTKAKCCCSKMPGEGWGDPCELCPKDDEGESNGREGWGEGDPCELCPKDDEVAFQDLCPYGHGTVPSLHDTREDVNECLESPGICSNGQCINTDGSFRCECPMGYNLDYTGVRCVDTDECSIGNPCGNGTCTNVIGSFECNCNEGFEPGPMMNCEGKSSRLEIALISFTLKHHGGLKVVSPGQDIKKLTFSSQTAPIRILVTCKLDLEKGRDREDINECAQNPLLCAFRCMNTLGSYECTCPVGYALREDQKMCKDLDECAEGLHDCESRGMMCKNLIGTFMCICPPGMTRRPDGEGCVDENECRTKPGICENGRCINIIGSYRCECNEGFQSSSSGTECLDNRQGLCFAEVLQTMCQMASSSRNLVTKSECCCDGGRGWGHQCELCPLPGTAQYKKICPHGPGYATDGRDIDECKVMPNLCSNGQCVNTMGTFRCFCKVGYTTDISGTACVDLDECSQSPKPCNFICKNTEGSYQCSCPRGYVLQEDGKTCKDENECSNPGACGSASCYNTLGSYKCACPSGFSFDQFSSACHDVNECSSSNNPCSYGCSNTEGGYLCGCPPGYFRVGQGHCVSGMGFNKGQYLSSDTEVDEENALSPEACVEHISLDSVAMDSPVNMKFNLSGLGSKEHILELVPAIEPLNNHIRYVISQGNEEGVFRIHQRNGLSYLHTAKKKLTPGTYTLEISSIPLYGKKELQELEEHNEDDYLLGVLGEALRMKLQIELY</sequence>
<dbReference type="FunFam" id="2.10.25.10:FF:000149">
    <property type="entry name" value="Fibrillin 2"/>
    <property type="match status" value="1"/>
</dbReference>
<dbReference type="FunFam" id="2.10.25.10:FF:000071">
    <property type="entry name" value="Fibrillin 2"/>
    <property type="match status" value="1"/>
</dbReference>
<feature type="domain" description="EGF-like" evidence="19">
    <location>
        <begin position="1097"/>
        <end position="1138"/>
    </location>
</feature>
<feature type="domain" description="TB" evidence="20">
    <location>
        <begin position="937"/>
        <end position="976"/>
    </location>
</feature>
<feature type="domain" description="EGF-like" evidence="19">
    <location>
        <begin position="466"/>
        <end position="506"/>
    </location>
</feature>
<keyword evidence="10 16" id="KW-1015">Disulfide bond</keyword>
<comment type="caution">
    <text evidence="21">The sequence shown here is derived from an EMBL/GenBank/DDBJ whole genome shotgun (WGS) entry which is preliminary data.</text>
</comment>
<feature type="domain" description="EGF-like" evidence="19">
    <location>
        <begin position="1956"/>
        <end position="1998"/>
    </location>
</feature>
<dbReference type="FunFam" id="2.10.25.10:FF:000049">
    <property type="entry name" value="Fibrillin 2"/>
    <property type="match status" value="1"/>
</dbReference>
<dbReference type="FunFam" id="2.10.25.10:FF:000131">
    <property type="entry name" value="Fibrillin 2"/>
    <property type="match status" value="1"/>
</dbReference>
<feature type="domain" description="TB" evidence="20">
    <location>
        <begin position="1025"/>
        <end position="1076"/>
    </location>
</feature>
<feature type="domain" description="EGF-like" evidence="19">
    <location>
        <begin position="2514"/>
        <end position="2551"/>
    </location>
</feature>
<dbReference type="FunFam" id="2.10.25.10:FF:000014">
    <property type="entry name" value="Latent-transforming growth factor beta-binding protein 3"/>
    <property type="match status" value="1"/>
</dbReference>
<evidence type="ECO:0000256" key="6">
    <source>
        <dbReference type="ARBA" id="ARBA00022702"/>
    </source>
</evidence>
<feature type="domain" description="EGF-like" evidence="19">
    <location>
        <begin position="348"/>
        <end position="389"/>
    </location>
</feature>
<feature type="domain" description="EGF-like" evidence="19">
    <location>
        <begin position="1391"/>
        <end position="1431"/>
    </location>
</feature>
<feature type="disulfide bond" evidence="16">
    <location>
        <begin position="162"/>
        <end position="171"/>
    </location>
</feature>
<feature type="disulfide bond" evidence="16">
    <location>
        <begin position="897"/>
        <end position="907"/>
    </location>
</feature>
<dbReference type="GO" id="GO:0035583">
    <property type="term" value="P:sequestering of TGFbeta in extracellular matrix"/>
    <property type="evidence" value="ECO:0007669"/>
    <property type="project" value="UniProtKB-ARBA"/>
</dbReference>
<feature type="domain" description="EGF-like" evidence="19">
    <location>
        <begin position="2403"/>
        <end position="2440"/>
    </location>
</feature>
<feature type="domain" description="EGF-like" evidence="19">
    <location>
        <begin position="2219"/>
        <end position="2258"/>
    </location>
</feature>
<feature type="domain" description="EGF-like" evidence="19">
    <location>
        <begin position="1999"/>
        <end position="2038"/>
    </location>
</feature>
<feature type="domain" description="TB" evidence="20">
    <location>
        <begin position="178"/>
        <end position="221"/>
    </location>
</feature>
<evidence type="ECO:0000256" key="1">
    <source>
        <dbReference type="ARBA" id="ARBA00004498"/>
    </source>
</evidence>
<evidence type="ECO:0000256" key="14">
    <source>
        <dbReference type="ARBA" id="ARBA00064241"/>
    </source>
</evidence>
<dbReference type="GO" id="GO:0009887">
    <property type="term" value="P:animal organ morphogenesis"/>
    <property type="evidence" value="ECO:0007669"/>
    <property type="project" value="UniProtKB-ARBA"/>
</dbReference>
<feature type="domain" description="EGF-like" evidence="19">
    <location>
        <begin position="1474"/>
        <end position="1510"/>
    </location>
</feature>
<dbReference type="InterPro" id="IPR018097">
    <property type="entry name" value="EGF_Ca-bd_CS"/>
</dbReference>
<dbReference type="InterPro" id="IPR000742">
    <property type="entry name" value="EGF"/>
</dbReference>
<feature type="domain" description="EGF-like" evidence="19">
    <location>
        <begin position="140"/>
        <end position="172"/>
    </location>
</feature>
<feature type="domain" description="EGF-like" evidence="19">
    <location>
        <begin position="1139"/>
        <end position="1181"/>
    </location>
</feature>
<feature type="domain" description="EGF-like" evidence="19">
    <location>
        <begin position="979"/>
        <end position="1020"/>
    </location>
</feature>
<dbReference type="Pfam" id="PF00683">
    <property type="entry name" value="TB"/>
    <property type="match status" value="10"/>
</dbReference>
<dbReference type="SMART" id="SM00181">
    <property type="entry name" value="EGF"/>
    <property type="match status" value="42"/>
</dbReference>
<evidence type="ECO:0000256" key="4">
    <source>
        <dbReference type="ARBA" id="ARBA00022530"/>
    </source>
</evidence>
<feature type="domain" description="EGF-like" evidence="19">
    <location>
        <begin position="1515"/>
        <end position="1555"/>
    </location>
</feature>
<dbReference type="EMBL" id="JAATJU010021700">
    <property type="protein sequence ID" value="KAH0512921.1"/>
    <property type="molecule type" value="Genomic_DNA"/>
</dbReference>
<dbReference type="FunFam" id="3.90.290.10:FF:000008">
    <property type="entry name" value="Fibrillin 3"/>
    <property type="match status" value="1"/>
</dbReference>
<evidence type="ECO:0000256" key="12">
    <source>
        <dbReference type="ARBA" id="ARBA00053574"/>
    </source>
</evidence>
<dbReference type="FunFam" id="3.90.290.10:FF:000009">
    <property type="entry name" value="Fibrillin 2"/>
    <property type="match status" value="1"/>
</dbReference>
<evidence type="ECO:0000256" key="15">
    <source>
        <dbReference type="ARBA" id="ARBA00069508"/>
    </source>
</evidence>
<feature type="domain" description="EGF-like" evidence="19">
    <location>
        <begin position="1833"/>
        <end position="1874"/>
    </location>
</feature>
<dbReference type="FunFam" id="2.10.25.10:FF:000038">
    <property type="entry name" value="Fibrillin 2"/>
    <property type="match status" value="1"/>
</dbReference>
<keyword evidence="11" id="KW-0325">Glycoprotein</keyword>
<feature type="disulfide bond" evidence="16">
    <location>
        <begin position="144"/>
        <end position="154"/>
    </location>
</feature>
<dbReference type="FunFam" id="2.10.25.10:FF:000008">
    <property type="entry name" value="Signal peptide, CUB domain, EGF-like 2"/>
    <property type="match status" value="1"/>
</dbReference>
<keyword evidence="7 18" id="KW-0732">Signal</keyword>
<proteinExistence type="inferred from homology"/>
<evidence type="ECO:0000256" key="8">
    <source>
        <dbReference type="ARBA" id="ARBA00022737"/>
    </source>
</evidence>
<feature type="domain" description="EGF-like" evidence="19">
    <location>
        <begin position="507"/>
        <end position="547"/>
    </location>
</feature>
<evidence type="ECO:0000256" key="11">
    <source>
        <dbReference type="ARBA" id="ARBA00023180"/>
    </source>
</evidence>
<feature type="domain" description="EGF-like" evidence="19">
    <location>
        <begin position="1349"/>
        <end position="1386"/>
    </location>
</feature>
<dbReference type="PANTHER" id="PTHR47333">
    <property type="entry name" value="VON WILLEBRAND FACTOR C AND EGF DOMAIN-CONTAINING PROTEIN"/>
    <property type="match status" value="1"/>
</dbReference>
<feature type="domain" description="EGF-like" evidence="19">
    <location>
        <begin position="2039"/>
        <end position="2080"/>
    </location>
</feature>
<dbReference type="Proteomes" id="UP000710432">
    <property type="component" value="Unassembled WGS sequence"/>
</dbReference>
<dbReference type="InterPro" id="IPR000152">
    <property type="entry name" value="EGF-type_Asp/Asn_hydroxyl_site"/>
</dbReference>
<feature type="domain" description="TB" evidence="20">
    <location>
        <begin position="1721"/>
        <end position="1774"/>
    </location>
</feature>
<dbReference type="FunFam" id="2.10.25.10:FF:000086">
    <property type="entry name" value="Fibrillin 2"/>
    <property type="match status" value="1"/>
</dbReference>
<dbReference type="SUPFAM" id="SSF57581">
    <property type="entry name" value="TB module/8-cys domain"/>
    <property type="match status" value="11"/>
</dbReference>
<dbReference type="FunFam" id="2.10.25.10:FF:000058">
    <property type="entry name" value="Fibrillin 2"/>
    <property type="match status" value="1"/>
</dbReference>
<keyword evidence="6" id="KW-0372">Hormone</keyword>
<feature type="domain" description="TB" evidence="20">
    <location>
        <begin position="2449"/>
        <end position="2502"/>
    </location>
</feature>
<dbReference type="FunFam" id="2.10.25.10:FF:000097">
    <property type="entry name" value="Fibrillin 2"/>
    <property type="match status" value="1"/>
</dbReference>
<gene>
    <name evidence="21" type="ORF">LTLLF_143110</name>
</gene>
<feature type="domain" description="EGF-like" evidence="19">
    <location>
        <begin position="1633"/>
        <end position="1674"/>
    </location>
</feature>
<feature type="domain" description="TB" evidence="20">
    <location>
        <begin position="594"/>
        <end position="646"/>
    </location>
</feature>
<dbReference type="PIRSF" id="PIRSF036312">
    <property type="entry name" value="Fibrillin"/>
    <property type="match status" value="1"/>
</dbReference>
<dbReference type="InterPro" id="IPR052080">
    <property type="entry name" value="vWF_C/EGF_Fibrillin"/>
</dbReference>
<dbReference type="Pfam" id="PF14670">
    <property type="entry name" value="FXa_inhibition"/>
    <property type="match status" value="1"/>
</dbReference>
<feature type="domain" description="EGF-like" evidence="19">
    <location>
        <begin position="1675"/>
        <end position="1716"/>
    </location>
</feature>
<feature type="chain" id="PRO_5035158280" description="Fibrillin-2" evidence="18">
    <location>
        <begin position="29"/>
        <end position="2829"/>
    </location>
</feature>
<dbReference type="PROSITE" id="PS01186">
    <property type="entry name" value="EGF_2"/>
    <property type="match status" value="23"/>
</dbReference>
<evidence type="ECO:0000259" key="20">
    <source>
        <dbReference type="PROSITE" id="PS51364"/>
    </source>
</evidence>
<dbReference type="InterPro" id="IPR001881">
    <property type="entry name" value="EGF-like_Ca-bd_dom"/>
</dbReference>
<dbReference type="SMART" id="SM00179">
    <property type="entry name" value="EGF_CA"/>
    <property type="match status" value="40"/>
</dbReference>
<feature type="domain" description="TB" evidence="20">
    <location>
        <begin position="1560"/>
        <end position="1616"/>
    </location>
</feature>
<feature type="domain" description="EGF-like" evidence="19">
    <location>
        <begin position="1917"/>
        <end position="1952"/>
    </location>
</feature>
<dbReference type="FunFam" id="2.10.25.10:FF:000002">
    <property type="entry name" value="Latent-transforming growth factor beta-binding protein 3"/>
    <property type="match status" value="1"/>
</dbReference>
<evidence type="ECO:0000256" key="2">
    <source>
        <dbReference type="ARBA" id="ARBA00008972"/>
    </source>
</evidence>
<dbReference type="FunFam" id="2.10.25.10:FF:000107">
    <property type="entry name" value="Fibrillin 2"/>
    <property type="match status" value="1"/>
</dbReference>
<comment type="similarity">
    <text evidence="2">Belongs to the fibrillin family.</text>
</comment>
<feature type="domain" description="EGF-like" evidence="19">
    <location>
        <begin position="548"/>
        <end position="588"/>
    </location>
</feature>
<comment type="subunit">
    <text evidence="14">Interacts with BMP2, BMP4, BMP7, BMP10 and GDF5. Interacts with MFAP2 and MFAP5. Interacts with ADAMTSL5. Interacts with MFAP4.</text>
</comment>
<organism evidence="21 22">
    <name type="scientific">Microtus ochrogaster</name>
    <name type="common">Prairie vole</name>
    <dbReference type="NCBI Taxonomy" id="79684"/>
    <lineage>
        <taxon>Eukaryota</taxon>
        <taxon>Metazoa</taxon>
        <taxon>Chordata</taxon>
        <taxon>Craniata</taxon>
        <taxon>Vertebrata</taxon>
        <taxon>Euteleostomi</taxon>
        <taxon>Mammalia</taxon>
        <taxon>Eutheria</taxon>
        <taxon>Euarchontoglires</taxon>
        <taxon>Glires</taxon>
        <taxon>Rodentia</taxon>
        <taxon>Myomorpha</taxon>
        <taxon>Muroidea</taxon>
        <taxon>Cricetidae</taxon>
        <taxon>Arvicolinae</taxon>
        <taxon>Microtus</taxon>
    </lineage>
</organism>
<dbReference type="FunFam" id="3.90.290.10:FF:000011">
    <property type="entry name" value="Fibrillin 2"/>
    <property type="match status" value="1"/>
</dbReference>
<dbReference type="FunFam" id="2.10.25.10:FF:000196">
    <property type="entry name" value="Fibrillin 2"/>
    <property type="match status" value="1"/>
</dbReference>
<evidence type="ECO:0000313" key="21">
    <source>
        <dbReference type="EMBL" id="KAH0512921.1"/>
    </source>
</evidence>
<keyword evidence="4" id="KW-0272">Extracellular matrix</keyword>
<feature type="disulfide bond" evidence="16">
    <location>
        <begin position="1921"/>
        <end position="1931"/>
    </location>
</feature>
<dbReference type="FunFam" id="2.10.25.10:FF:000023">
    <property type="entry name" value="Fibrillin 2"/>
    <property type="match status" value="1"/>
</dbReference>
<dbReference type="FunFam" id="2.10.25.10:FF:000003">
    <property type="entry name" value="fibrillin-1 isoform X1"/>
    <property type="match status" value="14"/>
</dbReference>
<dbReference type="InterPro" id="IPR026823">
    <property type="entry name" value="cEGF"/>
</dbReference>
<dbReference type="GO" id="GO:0048731">
    <property type="term" value="P:system development"/>
    <property type="evidence" value="ECO:0007669"/>
    <property type="project" value="UniProtKB-ARBA"/>
</dbReference>
<dbReference type="InterPro" id="IPR049883">
    <property type="entry name" value="NOTCH1_EGF-like"/>
</dbReference>
<dbReference type="PROSITE" id="PS51257">
    <property type="entry name" value="PROKAR_LIPOPROTEIN"/>
    <property type="match status" value="1"/>
</dbReference>
<dbReference type="PROSITE" id="PS00010">
    <property type="entry name" value="ASX_HYDROXYL"/>
    <property type="match status" value="38"/>
</dbReference>
<dbReference type="PROSITE" id="PS00022">
    <property type="entry name" value="EGF_1"/>
    <property type="match status" value="1"/>
</dbReference>
<dbReference type="FunFam" id="3.90.290.10:FF:000003">
    <property type="entry name" value="Fibrillin 3"/>
    <property type="match status" value="2"/>
</dbReference>
<dbReference type="InterPro" id="IPR017878">
    <property type="entry name" value="TB_dom"/>
</dbReference>
<feature type="domain" description="EGF-like" evidence="19">
    <location>
        <begin position="2359"/>
        <end position="2402"/>
    </location>
</feature>
<keyword evidence="9" id="KW-0106">Calcium</keyword>
<dbReference type="SUPFAM" id="SSF57196">
    <property type="entry name" value="EGF/Laminin"/>
    <property type="match status" value="12"/>
</dbReference>
<comment type="function">
    <text evidence="12">Hormone secreted by trophoblasts that promotes trophoblast invasiveness. Has glucogenic activity: is able to increase plasma glucose levels.</text>
</comment>
<feature type="domain" description="EGF-like" evidence="19">
    <location>
        <begin position="1791"/>
        <end position="1832"/>
    </location>
</feature>
<dbReference type="FunFam" id="2.10.25.10:FF:000044">
    <property type="entry name" value="Fibrillin 2"/>
    <property type="match status" value="1"/>
</dbReference>
<dbReference type="Gene3D" id="3.90.290.10">
    <property type="entry name" value="TGF-beta binding (TB) domain"/>
    <property type="match status" value="11"/>
</dbReference>
<comment type="subcellular location">
    <subcellularLocation>
        <location evidence="1">Secreted</location>
        <location evidence="1">Extracellular space</location>
        <location evidence="1">Extracellular matrix</location>
    </subcellularLocation>
</comment>
<feature type="domain" description="EGF-like" evidence="19">
    <location>
        <begin position="1432"/>
        <end position="1473"/>
    </location>
</feature>
<name>A0A8J6GGC4_MICOH</name>
<protein>
    <recommendedName>
        <fullName evidence="15">Fibrillin-2</fullName>
    </recommendedName>
</protein>
<evidence type="ECO:0000256" key="7">
    <source>
        <dbReference type="ARBA" id="ARBA00022729"/>
    </source>
</evidence>
<dbReference type="PANTHER" id="PTHR47333:SF5">
    <property type="entry name" value="FIBRILLIN-3"/>
    <property type="match status" value="1"/>
</dbReference>
<comment type="function">
    <text evidence="13">Fibrillins are structural components of 10-12 nm extracellular calcium-binding microfibrils, which occur either in association with elastin or in elastin-free bundles. Fibrillin-2-containing microfibrils regulate the early process of elastic fiber assembly. Regulates osteoblast maturation by controlling TGF-beta bioavailability and calibrating TGF-beta and BMP levels, respectively.</text>
</comment>
<feature type="domain" description="EGF-like" evidence="19">
    <location>
        <begin position="851"/>
        <end position="892"/>
    </location>
</feature>
<evidence type="ECO:0000256" key="13">
    <source>
        <dbReference type="ARBA" id="ARBA00054421"/>
    </source>
</evidence>
<feature type="domain" description="EGF-like" evidence="19">
    <location>
        <begin position="1307"/>
        <end position="1348"/>
    </location>
</feature>
<dbReference type="PROSITE" id="PS51364">
    <property type="entry name" value="TB"/>
    <property type="match status" value="10"/>
</dbReference>
<comment type="caution">
    <text evidence="16">Lacks conserved residue(s) required for the propagation of feature annotation.</text>
</comment>
<feature type="domain" description="EGF-like" evidence="19">
    <location>
        <begin position="2556"/>
        <end position="2596"/>
    </location>
</feature>
<dbReference type="FunFam" id="2.10.25.10:FF:000264">
    <property type="entry name" value="Fibrillin 2"/>
    <property type="match status" value="1"/>
</dbReference>
<evidence type="ECO:0000259" key="19">
    <source>
        <dbReference type="PROSITE" id="PS50026"/>
    </source>
</evidence>
<dbReference type="GO" id="GO:0005179">
    <property type="term" value="F:hormone activity"/>
    <property type="evidence" value="ECO:0007669"/>
    <property type="project" value="UniProtKB-KW"/>
</dbReference>
<feature type="domain" description="TB" evidence="20">
    <location>
        <begin position="244"/>
        <end position="287"/>
    </location>
</feature>
<evidence type="ECO:0000313" key="22">
    <source>
        <dbReference type="Proteomes" id="UP000710432"/>
    </source>
</evidence>
<dbReference type="FunFam" id="2.10.25.10:FF:000096">
    <property type="entry name" value="Putative fibrillin 2"/>
    <property type="match status" value="2"/>
</dbReference>
<dbReference type="FunFam" id="2.10.25.10:FF:000141">
    <property type="entry name" value="Fibrillin 2"/>
    <property type="match status" value="1"/>
</dbReference>
<dbReference type="GO" id="GO:0001527">
    <property type="term" value="C:microfibril"/>
    <property type="evidence" value="ECO:0007669"/>
    <property type="project" value="UniProtKB-ARBA"/>
</dbReference>
<feature type="signal peptide" evidence="18">
    <location>
        <begin position="1"/>
        <end position="28"/>
    </location>
</feature>
<dbReference type="PROSITE" id="PS50026">
    <property type="entry name" value="EGF_3"/>
    <property type="match status" value="38"/>
</dbReference>
<dbReference type="Pfam" id="PF12661">
    <property type="entry name" value="hEGF"/>
    <property type="match status" value="3"/>
</dbReference>
<dbReference type="FunFam" id="2.10.25.10:FF:000133">
    <property type="entry name" value="Fibrillin 3"/>
    <property type="match status" value="1"/>
</dbReference>
<dbReference type="GO" id="GO:0048598">
    <property type="term" value="P:embryonic morphogenesis"/>
    <property type="evidence" value="ECO:0007669"/>
    <property type="project" value="UniProtKB-ARBA"/>
</dbReference>
<dbReference type="Pfam" id="PF18193">
    <property type="entry name" value="Fibrillin_U_N"/>
    <property type="match status" value="1"/>
</dbReference>
<evidence type="ECO:0000256" key="9">
    <source>
        <dbReference type="ARBA" id="ARBA00022837"/>
    </source>
</evidence>